<dbReference type="AlphaFoldDB" id="A0A0G3G3W0"/>
<gene>
    <name evidence="2" type="ORF">TVD_01720</name>
</gene>
<protein>
    <submittedName>
        <fullName evidence="2">Uncharacterized protein</fullName>
    </submittedName>
</protein>
<evidence type="ECO:0000313" key="3">
    <source>
        <dbReference type="Proteomes" id="UP000064201"/>
    </source>
</evidence>
<name>A0A0G3G3W0_9GAMM</name>
<reference evidence="2 3" key="1">
    <citation type="submission" date="2015-04" db="EMBL/GenBank/DDBJ databases">
        <title>Complete Sequence for the Genome of the Thioalkalivibrio versutus D301.</title>
        <authorList>
            <person name="Mu T."/>
            <person name="Zhou J."/>
            <person name="Xu X."/>
        </authorList>
    </citation>
    <scope>NUCLEOTIDE SEQUENCE [LARGE SCALE GENOMIC DNA]</scope>
    <source>
        <strain evidence="2 3">D301</strain>
    </source>
</reference>
<sequence length="74" mass="8370">MTDKSKMQGEGDRKSAKRYNEDTQDFVESGKVDDAARKAGKGDKEEMERAEKAGKDRAKEEDPKVNRNHSKPTK</sequence>
<proteinExistence type="predicted"/>
<dbReference type="Proteomes" id="UP000064201">
    <property type="component" value="Chromosome"/>
</dbReference>
<accession>A0A0G3G3W0</accession>
<evidence type="ECO:0000313" key="2">
    <source>
        <dbReference type="EMBL" id="AKJ94167.1"/>
    </source>
</evidence>
<dbReference type="PATRIC" id="fig|106634.4.peg.350"/>
<feature type="region of interest" description="Disordered" evidence="1">
    <location>
        <begin position="1"/>
        <end position="74"/>
    </location>
</feature>
<feature type="compositionally biased region" description="Basic and acidic residues" evidence="1">
    <location>
        <begin position="1"/>
        <end position="21"/>
    </location>
</feature>
<dbReference type="EMBL" id="CP011367">
    <property type="protein sequence ID" value="AKJ94167.1"/>
    <property type="molecule type" value="Genomic_DNA"/>
</dbReference>
<dbReference type="KEGG" id="tvr:TVD_01720"/>
<organism evidence="2 3">
    <name type="scientific">Thioalkalivibrio versutus</name>
    <dbReference type="NCBI Taxonomy" id="106634"/>
    <lineage>
        <taxon>Bacteria</taxon>
        <taxon>Pseudomonadati</taxon>
        <taxon>Pseudomonadota</taxon>
        <taxon>Gammaproteobacteria</taxon>
        <taxon>Chromatiales</taxon>
        <taxon>Ectothiorhodospiraceae</taxon>
        <taxon>Thioalkalivibrio</taxon>
    </lineage>
</organism>
<keyword evidence="3" id="KW-1185">Reference proteome</keyword>
<feature type="compositionally biased region" description="Basic and acidic residues" evidence="1">
    <location>
        <begin position="28"/>
        <end position="65"/>
    </location>
</feature>
<evidence type="ECO:0000256" key="1">
    <source>
        <dbReference type="SAM" id="MobiDB-lite"/>
    </source>
</evidence>